<dbReference type="EMBL" id="BARU01005527">
    <property type="protein sequence ID" value="GAH37663.1"/>
    <property type="molecule type" value="Genomic_DNA"/>
</dbReference>
<feature type="domain" description="Major facilitator superfamily (MFS) profile" evidence="2">
    <location>
        <begin position="10"/>
        <end position="311"/>
    </location>
</feature>
<reference evidence="3" key="1">
    <citation type="journal article" date="2014" name="Front. Microbiol.">
        <title>High frequency of phylogenetically diverse reductive dehalogenase-homologous genes in deep subseafloor sedimentary metagenomes.</title>
        <authorList>
            <person name="Kawai M."/>
            <person name="Futagami T."/>
            <person name="Toyoda A."/>
            <person name="Takaki Y."/>
            <person name="Nishi S."/>
            <person name="Hori S."/>
            <person name="Arai W."/>
            <person name="Tsubouchi T."/>
            <person name="Morono Y."/>
            <person name="Uchiyama I."/>
            <person name="Ito T."/>
            <person name="Fujiyama A."/>
            <person name="Inagaki F."/>
            <person name="Takami H."/>
        </authorList>
    </citation>
    <scope>NUCLEOTIDE SEQUENCE</scope>
    <source>
        <strain evidence="3">Expedition CK06-06</strain>
    </source>
</reference>
<feature type="non-terminal residue" evidence="3">
    <location>
        <position position="311"/>
    </location>
</feature>
<comment type="caution">
    <text evidence="3">The sequence shown here is derived from an EMBL/GenBank/DDBJ whole genome shotgun (WGS) entry which is preliminary data.</text>
</comment>
<keyword evidence="1" id="KW-0812">Transmembrane</keyword>
<name>X1GXB8_9ZZZZ</name>
<dbReference type="InterPro" id="IPR011701">
    <property type="entry name" value="MFS"/>
</dbReference>
<dbReference type="CDD" id="cd17370">
    <property type="entry name" value="MFS_MJ1317_like"/>
    <property type="match status" value="1"/>
</dbReference>
<dbReference type="InterPro" id="IPR020846">
    <property type="entry name" value="MFS_dom"/>
</dbReference>
<protein>
    <recommendedName>
        <fullName evidence="2">Major facilitator superfamily (MFS) profile domain-containing protein</fullName>
    </recommendedName>
</protein>
<dbReference type="Gene3D" id="1.20.1250.20">
    <property type="entry name" value="MFS general substrate transporter like domains"/>
    <property type="match status" value="2"/>
</dbReference>
<keyword evidence="1" id="KW-1133">Transmembrane helix</keyword>
<organism evidence="3">
    <name type="scientific">marine sediment metagenome</name>
    <dbReference type="NCBI Taxonomy" id="412755"/>
    <lineage>
        <taxon>unclassified sequences</taxon>
        <taxon>metagenomes</taxon>
        <taxon>ecological metagenomes</taxon>
    </lineage>
</organism>
<proteinExistence type="predicted"/>
<evidence type="ECO:0000259" key="2">
    <source>
        <dbReference type="PROSITE" id="PS50850"/>
    </source>
</evidence>
<feature type="transmembrane region" description="Helical" evidence="1">
    <location>
        <begin position="146"/>
        <end position="164"/>
    </location>
</feature>
<feature type="transmembrane region" description="Helical" evidence="1">
    <location>
        <begin position="246"/>
        <end position="265"/>
    </location>
</feature>
<dbReference type="PANTHER" id="PTHR23518">
    <property type="entry name" value="C-METHYLTRANSFERASE"/>
    <property type="match status" value="1"/>
</dbReference>
<dbReference type="SUPFAM" id="SSF103473">
    <property type="entry name" value="MFS general substrate transporter"/>
    <property type="match status" value="1"/>
</dbReference>
<dbReference type="PANTHER" id="PTHR23518:SF2">
    <property type="entry name" value="MAJOR FACILITATOR SUPERFAMILY TRANSPORTER"/>
    <property type="match status" value="1"/>
</dbReference>
<dbReference type="AlphaFoldDB" id="X1GXB8"/>
<keyword evidence="1" id="KW-0472">Membrane</keyword>
<dbReference type="Pfam" id="PF07690">
    <property type="entry name" value="MFS_1"/>
    <property type="match status" value="1"/>
</dbReference>
<evidence type="ECO:0000256" key="1">
    <source>
        <dbReference type="SAM" id="Phobius"/>
    </source>
</evidence>
<feature type="transmembrane region" description="Helical" evidence="1">
    <location>
        <begin position="277"/>
        <end position="294"/>
    </location>
</feature>
<accession>X1GXB8</accession>
<feature type="transmembrane region" description="Helical" evidence="1">
    <location>
        <begin position="170"/>
        <end position="192"/>
    </location>
</feature>
<gene>
    <name evidence="3" type="ORF">S03H2_10780</name>
</gene>
<dbReference type="GO" id="GO:0022857">
    <property type="term" value="F:transmembrane transporter activity"/>
    <property type="evidence" value="ECO:0007669"/>
    <property type="project" value="InterPro"/>
</dbReference>
<feature type="transmembrane region" description="Helical" evidence="1">
    <location>
        <begin position="213"/>
        <end position="234"/>
    </location>
</feature>
<dbReference type="InterPro" id="IPR036259">
    <property type="entry name" value="MFS_trans_sf"/>
</dbReference>
<sequence>MAGGEGELRNVYMLGLVSFFTDFSSEMVFCLLPVYILGLPGGTIASLGLVEGTAEAVSYALRAVSGFFSDKFRKRKPFILLGYALSNIAKPLFAAAANVSQVMTIRVVERMGKGVRTAPRDALISASVPPGRRGEAFGLHRTLDQMGAIVGPLTATGVMVLLGWTVKDVFLLSLVPGTAALVVIFLGVKEIVGDSTREFRFLEGLREVARGDFLRLLVIVALFSLGAFNFSFILLNARLMGVGDPLIPVVYAVLNVTHTLVALPAGKLSDRIGRARTLGVGYLVFVASAGLLYVSPKAVPYAYLIAAVYGV</sequence>
<dbReference type="PROSITE" id="PS50850">
    <property type="entry name" value="MFS"/>
    <property type="match status" value="1"/>
</dbReference>
<evidence type="ECO:0000313" key="3">
    <source>
        <dbReference type="EMBL" id="GAH37663.1"/>
    </source>
</evidence>